<feature type="domain" description="Acyl-CoA thioesterase-like C-terminal" evidence="2">
    <location>
        <begin position="133"/>
        <end position="264"/>
    </location>
</feature>
<dbReference type="EMBL" id="CAEZWB010000097">
    <property type="protein sequence ID" value="CAB4650755.1"/>
    <property type="molecule type" value="Genomic_DNA"/>
</dbReference>
<dbReference type="InterPro" id="IPR052389">
    <property type="entry name" value="Sec_Metab_Biosynth-Assoc"/>
</dbReference>
<dbReference type="InterPro" id="IPR049450">
    <property type="entry name" value="ACOT8-like_C"/>
</dbReference>
<dbReference type="SUPFAM" id="SSF54637">
    <property type="entry name" value="Thioesterase/thiol ester dehydrase-isomerase"/>
    <property type="match status" value="2"/>
</dbReference>
<evidence type="ECO:0000259" key="1">
    <source>
        <dbReference type="Pfam" id="PF13622"/>
    </source>
</evidence>
<evidence type="ECO:0000259" key="2">
    <source>
        <dbReference type="Pfam" id="PF20789"/>
    </source>
</evidence>
<dbReference type="Pfam" id="PF13622">
    <property type="entry name" value="4HBT_3"/>
    <property type="match status" value="1"/>
</dbReference>
<dbReference type="PANTHER" id="PTHR38110">
    <property type="entry name" value="CHROMOSOME 23, WHOLE GENOME SHOTGUN SEQUENCE"/>
    <property type="match status" value="1"/>
</dbReference>
<sequence length="266" mass="28866">MTFAFDLATAVMKTSEGVYSGKVHDGWDIRGNANGGYVMALLASAMREHAGRPDPISITLHYLAPLPAGDFEITTQVIKRGRMFCTVTASMVVNGRIAVRAIGAFSEAPAHDHGMQHHGIALTEVPPFEKCTRRTAEGEMVPLALMSKLDMRLHPDDRGFATGQPNGVPRIRGWFAFADGRPNDTLSVLLAADAFPPPVFNLLAVPGWVPTVEFTVHVRAVPSPGPLRCEFTTKEIQGGMFEEDGVIWDEHGTLIAQSRQIGLIPL</sequence>
<dbReference type="InterPro" id="IPR029069">
    <property type="entry name" value="HotDog_dom_sf"/>
</dbReference>
<dbReference type="Pfam" id="PF20789">
    <property type="entry name" value="4HBT_3C"/>
    <property type="match status" value="1"/>
</dbReference>
<dbReference type="PANTHER" id="PTHR38110:SF1">
    <property type="entry name" value="THIOESTERASE DOMAIN-CONTAINING PROTEIN"/>
    <property type="match status" value="1"/>
</dbReference>
<organism evidence="3">
    <name type="scientific">freshwater metagenome</name>
    <dbReference type="NCBI Taxonomy" id="449393"/>
    <lineage>
        <taxon>unclassified sequences</taxon>
        <taxon>metagenomes</taxon>
        <taxon>ecological metagenomes</taxon>
    </lineage>
</organism>
<evidence type="ECO:0000313" key="3">
    <source>
        <dbReference type="EMBL" id="CAB4650755.1"/>
    </source>
</evidence>
<protein>
    <submittedName>
        <fullName evidence="3">Unannotated protein</fullName>
    </submittedName>
</protein>
<feature type="domain" description="Acyl-CoA thioesterase-like N-terminal HotDog" evidence="1">
    <location>
        <begin position="24"/>
        <end position="105"/>
    </location>
</feature>
<dbReference type="CDD" id="cd03440">
    <property type="entry name" value="hot_dog"/>
    <property type="match status" value="1"/>
</dbReference>
<reference evidence="3" key="1">
    <citation type="submission" date="2020-05" db="EMBL/GenBank/DDBJ databases">
        <authorList>
            <person name="Chiriac C."/>
            <person name="Salcher M."/>
            <person name="Ghai R."/>
            <person name="Kavagutti S V."/>
        </authorList>
    </citation>
    <scope>NUCLEOTIDE SEQUENCE</scope>
</reference>
<dbReference type="InterPro" id="IPR049449">
    <property type="entry name" value="TesB_ACOT8-like_N"/>
</dbReference>
<dbReference type="AlphaFoldDB" id="A0A6J6KRK8"/>
<name>A0A6J6KRK8_9ZZZZ</name>
<proteinExistence type="predicted"/>
<gene>
    <name evidence="3" type="ORF">UFOPK2166_00800</name>
</gene>
<dbReference type="Gene3D" id="2.40.160.210">
    <property type="entry name" value="Acyl-CoA thioesterase, double hotdog domain"/>
    <property type="match status" value="1"/>
</dbReference>
<dbReference type="InterPro" id="IPR042171">
    <property type="entry name" value="Acyl-CoA_hotdog"/>
</dbReference>
<accession>A0A6J6KRK8</accession>